<keyword evidence="5" id="KW-0012">Acyltransferase</keyword>
<dbReference type="InterPro" id="IPR020806">
    <property type="entry name" value="PKS_PP-bd"/>
</dbReference>
<dbReference type="OrthoDB" id="429813at2759"/>
<dbReference type="PROSITE" id="PS00012">
    <property type="entry name" value="PHOSPHOPANTETHEINE"/>
    <property type="match status" value="1"/>
</dbReference>
<dbReference type="InterPro" id="IPR016039">
    <property type="entry name" value="Thiolase-like"/>
</dbReference>
<evidence type="ECO:0000256" key="5">
    <source>
        <dbReference type="ARBA" id="ARBA00023315"/>
    </source>
</evidence>
<feature type="active site" description="Proton donor; for dehydratase activity" evidence="6">
    <location>
        <position position="1522"/>
    </location>
</feature>
<dbReference type="Gene3D" id="3.40.50.150">
    <property type="entry name" value="Vaccinia Virus protein VP39"/>
    <property type="match status" value="1"/>
</dbReference>
<dbReference type="CDD" id="cd02440">
    <property type="entry name" value="AdoMet_MTases"/>
    <property type="match status" value="1"/>
</dbReference>
<dbReference type="Gene3D" id="1.10.1200.10">
    <property type="entry name" value="ACP-like"/>
    <property type="match status" value="1"/>
</dbReference>
<dbReference type="PROSITE" id="PS50075">
    <property type="entry name" value="CARRIER"/>
    <property type="match status" value="1"/>
</dbReference>
<dbReference type="InterPro" id="IPR013120">
    <property type="entry name" value="FAR_NAD-bd"/>
</dbReference>
<evidence type="ECO:0000259" key="9">
    <source>
        <dbReference type="PROSITE" id="PS52004"/>
    </source>
</evidence>
<feature type="domain" description="Ketosynthase family 3 (KS3)" evidence="9">
    <location>
        <begin position="395"/>
        <end position="811"/>
    </location>
</feature>
<accession>A0A0C3GUR3</accession>
<reference evidence="12" key="2">
    <citation type="submission" date="2015-01" db="EMBL/GenBank/DDBJ databases">
        <title>Evolutionary Origins and Diversification of the Mycorrhizal Mutualists.</title>
        <authorList>
            <consortium name="DOE Joint Genome Institute"/>
            <consortium name="Mycorrhizal Genomics Consortium"/>
            <person name="Kohler A."/>
            <person name="Kuo A."/>
            <person name="Nagy L.G."/>
            <person name="Floudas D."/>
            <person name="Copeland A."/>
            <person name="Barry K.W."/>
            <person name="Cichocki N."/>
            <person name="Veneault-Fourrey C."/>
            <person name="LaButti K."/>
            <person name="Lindquist E.A."/>
            <person name="Lipzen A."/>
            <person name="Lundell T."/>
            <person name="Morin E."/>
            <person name="Murat C."/>
            <person name="Riley R."/>
            <person name="Ohm R."/>
            <person name="Sun H."/>
            <person name="Tunlid A."/>
            <person name="Henrissat B."/>
            <person name="Grigoriev I.V."/>
            <person name="Hibbett D.S."/>
            <person name="Martin F."/>
        </authorList>
    </citation>
    <scope>NUCLEOTIDE SEQUENCE [LARGE SCALE GENOMIC DNA]</scope>
    <source>
        <strain evidence="12">Zn</strain>
    </source>
</reference>
<evidence type="ECO:0000256" key="6">
    <source>
        <dbReference type="PROSITE-ProRule" id="PRU01363"/>
    </source>
</evidence>
<dbReference type="Pfam" id="PF00698">
    <property type="entry name" value="Acyl_transf_1"/>
    <property type="match status" value="1"/>
</dbReference>
<feature type="region of interest" description="C-terminal hotdog fold" evidence="6">
    <location>
        <begin position="1463"/>
        <end position="1613"/>
    </location>
</feature>
<evidence type="ECO:0000313" key="12">
    <source>
        <dbReference type="Proteomes" id="UP000054321"/>
    </source>
</evidence>
<evidence type="ECO:0000256" key="4">
    <source>
        <dbReference type="ARBA" id="ARBA00023268"/>
    </source>
</evidence>
<dbReference type="Pfam" id="PF18558">
    <property type="entry name" value="HTH_51"/>
    <property type="match status" value="1"/>
</dbReference>
<dbReference type="InterPro" id="IPR014030">
    <property type="entry name" value="Ketoacyl_synth_N"/>
</dbReference>
<dbReference type="SMART" id="SM00825">
    <property type="entry name" value="PKS_KS"/>
    <property type="match status" value="1"/>
</dbReference>
<keyword evidence="2" id="KW-0597">Phosphoprotein</keyword>
<name>A0A0C3GUR3_OIDMZ</name>
<reference evidence="11 12" key="1">
    <citation type="submission" date="2014-04" db="EMBL/GenBank/DDBJ databases">
        <authorList>
            <consortium name="DOE Joint Genome Institute"/>
            <person name="Kuo A."/>
            <person name="Martino E."/>
            <person name="Perotto S."/>
            <person name="Kohler A."/>
            <person name="Nagy L.G."/>
            <person name="Floudas D."/>
            <person name="Copeland A."/>
            <person name="Barry K.W."/>
            <person name="Cichocki N."/>
            <person name="Veneault-Fourrey C."/>
            <person name="LaButti K."/>
            <person name="Lindquist E.A."/>
            <person name="Lipzen A."/>
            <person name="Lundell T."/>
            <person name="Morin E."/>
            <person name="Murat C."/>
            <person name="Sun H."/>
            <person name="Tunlid A."/>
            <person name="Henrissat B."/>
            <person name="Grigoriev I.V."/>
            <person name="Hibbett D.S."/>
            <person name="Martin F."/>
            <person name="Nordberg H.P."/>
            <person name="Cantor M.N."/>
            <person name="Hua S.X."/>
        </authorList>
    </citation>
    <scope>NUCLEOTIDE SEQUENCE [LARGE SCALE GENOMIC DNA]</scope>
    <source>
        <strain evidence="11 12">Zn</strain>
    </source>
</reference>
<dbReference type="STRING" id="913774.A0A0C3GUR3"/>
<evidence type="ECO:0000256" key="3">
    <source>
        <dbReference type="ARBA" id="ARBA00022679"/>
    </source>
</evidence>
<dbReference type="HOGENOM" id="CLU_000022_6_2_1"/>
<dbReference type="InterPro" id="IPR016036">
    <property type="entry name" value="Malonyl_transacylase_ACP-bd"/>
</dbReference>
<feature type="region of interest" description="Disordered" evidence="7">
    <location>
        <begin position="1642"/>
        <end position="1670"/>
    </location>
</feature>
<dbReference type="SUPFAM" id="SSF53335">
    <property type="entry name" value="S-adenosyl-L-methionine-dependent methyltransferases"/>
    <property type="match status" value="1"/>
</dbReference>
<dbReference type="InterPro" id="IPR042104">
    <property type="entry name" value="PKS_dehydratase_sf"/>
</dbReference>
<dbReference type="InterPro" id="IPR036736">
    <property type="entry name" value="ACP-like_sf"/>
</dbReference>
<dbReference type="PANTHER" id="PTHR45681:SF6">
    <property type="entry name" value="POLYKETIDE SYNTHASE 37"/>
    <property type="match status" value="1"/>
</dbReference>
<dbReference type="Gene3D" id="3.40.47.10">
    <property type="match status" value="1"/>
</dbReference>
<dbReference type="Gene3D" id="3.10.129.110">
    <property type="entry name" value="Polyketide synthase dehydratase"/>
    <property type="match status" value="1"/>
</dbReference>
<dbReference type="SUPFAM" id="SSF55048">
    <property type="entry name" value="Probable ACP-binding domain of malonyl-CoA ACP transacylase"/>
    <property type="match status" value="1"/>
</dbReference>
<evidence type="ECO:0000256" key="2">
    <source>
        <dbReference type="ARBA" id="ARBA00022553"/>
    </source>
</evidence>
<dbReference type="InterPro" id="IPR020841">
    <property type="entry name" value="PKS_Beta-ketoAc_synthase_dom"/>
</dbReference>
<dbReference type="Pfam" id="PF07993">
    <property type="entry name" value="NAD_binding_4"/>
    <property type="match status" value="1"/>
</dbReference>
<feature type="compositionally biased region" description="Basic residues" evidence="7">
    <location>
        <begin position="1660"/>
        <end position="1670"/>
    </location>
</feature>
<dbReference type="SUPFAM" id="SSF53901">
    <property type="entry name" value="Thiolase-like"/>
    <property type="match status" value="1"/>
</dbReference>
<dbReference type="InterPro" id="IPR013217">
    <property type="entry name" value="Methyltransf_12"/>
</dbReference>
<dbReference type="InterPro" id="IPR050444">
    <property type="entry name" value="Polyketide_Synthase"/>
</dbReference>
<gene>
    <name evidence="11" type="ORF">OIDMADRAFT_45882</name>
</gene>
<dbReference type="GO" id="GO:0031177">
    <property type="term" value="F:phosphopantetheine binding"/>
    <property type="evidence" value="ECO:0007669"/>
    <property type="project" value="InterPro"/>
</dbReference>
<dbReference type="PANTHER" id="PTHR45681">
    <property type="entry name" value="POLYKETIDE SYNTHASE 44-RELATED"/>
    <property type="match status" value="1"/>
</dbReference>
<proteinExistence type="predicted"/>
<feature type="active site" description="Proton acceptor; for dehydratase activity" evidence="6">
    <location>
        <position position="1336"/>
    </location>
</feature>
<dbReference type="InterPro" id="IPR014031">
    <property type="entry name" value="Ketoacyl_synth_C"/>
</dbReference>
<dbReference type="Gene3D" id="3.40.50.720">
    <property type="entry name" value="NAD(P)-binding Rossmann-like Domain"/>
    <property type="match status" value="1"/>
</dbReference>
<evidence type="ECO:0000256" key="7">
    <source>
        <dbReference type="SAM" id="MobiDB-lite"/>
    </source>
</evidence>
<keyword evidence="4" id="KW-0511">Multifunctional enzyme</keyword>
<dbReference type="GO" id="GO:0016746">
    <property type="term" value="F:acyltransferase activity"/>
    <property type="evidence" value="ECO:0007669"/>
    <property type="project" value="UniProtKB-KW"/>
</dbReference>
<dbReference type="PROSITE" id="PS52004">
    <property type="entry name" value="KS3_2"/>
    <property type="match status" value="1"/>
</dbReference>
<dbReference type="InterPro" id="IPR009081">
    <property type="entry name" value="PP-bd_ACP"/>
</dbReference>
<dbReference type="CDD" id="cd00833">
    <property type="entry name" value="PKS"/>
    <property type="match status" value="1"/>
</dbReference>
<dbReference type="EMBL" id="KN832891">
    <property type="protein sequence ID" value="KIM94086.1"/>
    <property type="molecule type" value="Genomic_DNA"/>
</dbReference>
<dbReference type="Gene3D" id="3.30.70.3290">
    <property type="match status" value="1"/>
</dbReference>
<feature type="domain" description="Carrier" evidence="8">
    <location>
        <begin position="1673"/>
        <end position="1747"/>
    </location>
</feature>
<keyword evidence="3" id="KW-0808">Transferase</keyword>
<evidence type="ECO:0000313" key="11">
    <source>
        <dbReference type="EMBL" id="KIM94086.1"/>
    </source>
</evidence>
<dbReference type="Pfam" id="PF00109">
    <property type="entry name" value="ketoacyl-synt"/>
    <property type="match status" value="1"/>
</dbReference>
<dbReference type="SUPFAM" id="SSF47336">
    <property type="entry name" value="ACP-like"/>
    <property type="match status" value="1"/>
</dbReference>
<feature type="region of interest" description="N-terminal hotdog fold" evidence="6">
    <location>
        <begin position="1301"/>
        <end position="1436"/>
    </location>
</feature>
<evidence type="ECO:0000256" key="1">
    <source>
        <dbReference type="ARBA" id="ARBA00022450"/>
    </source>
</evidence>
<sequence length="2585" mass="285059">MSSSPSHLNEGHLVLIFGSQSLDFNEDSATQLRSSLLSNPTLAWIPETIIELQDIWGSISEAVPAVQDYPGAKYLQWMKDWIRTGKFPAGSFPLPSIVLTPLVVISHLVQFSGFLDLIQPNPTTKDKLTSLLLYRVETLGLCTGLLSSVAVSSSANLPQLKKYGAAAIRIAAAVGGFVDAKDLENGIKGKWKSISVGWSSPEGDEEILRILKSFPEAYISVVSEKRRVTISSPASNYAVLTKQLKDAGLTIAEIALQGAFHFVQQRDDAEFLAQFLDSNPKFQFPNATEAVLQTWSNTSGDYIRSGELHHVVVRSMLVEQSVWHDAFEQLESSILTPKSHFVSFGRERCVPPSLIRKLGSRLTQIADFNQAAIQLPTSFSRFGGPSKQNRDLLADGAVAVVGISCQLPGATDLNEFWDALCAGKSQHIEVPDNRFDFQTAWRELDPKRKWYGNFIQDYDTFDHKFFKKSPREMSSTDPQHRLMLQVAYQAVEQSGYFNMTSPDQHIGCYIGVGLVDYENNVACYPATAYSATGNLKSFAAGKISHYFGWTGPGLTIDTACSSSAVAIHQACRAILTDECSAALAGGINMMTSPEWFQNLAGASFLSPTGQCKPFDINADGYCRGEGVGAVFLKKLSAAVEDGNQILGVIAASGVYQNQNCTAITVPNAISLSDLFRDVTRRAGLEPEQITVVEAHGTGTQVGDPAEYDSVRQVFGGSIRSKALSLGSVKGLLGHTESASGIVALIKILLMIIKGAIPPQASFLAINPAVNALLSDNIEITTKLRRWDADFRASLINNYGASGSNASLVVTQAPPPELEMASSIPKQPFTAKHPFWLCGFDDRSLRAYSSRLLHYLKSSKSRGEHLSVADLSFQVSLQSNRTLNQALIFGCSSIQELEEKLTAIANNQEGAVGAPRAQSTRPVVLCFGGQISTYIGLDQDIYCAVKILRNHLDQCNEICVSLGLESIYPGIFQRSPIFDAVKLQTMLFSLQYSCAMSWIKCGVKVAAVVGHSFGELTAMCVSGILTPKETLKMIATRARIIRDSWGPERGSMMAVEADLDDVEKLLSEAQKVYPGESPVNIACFNGPRSFTLAGSAKAIQGIKEIIASNKLSSPVKAKLLDVTNAFHSKLVEALVPELEAIGLDLVFKEPIIPFEKATEKESTNVPQPNFVATHMRNPVYFNHAIQRLSQRYGSCIWLESGSNSTITNMTSRALDSPKDSHFQPVYITGNGAFQALTDATMSLWKEGLNIKFWAHHSKQSSAYSPLLLPPYQFEKSKHWMELKKPQKIIAQATLYPEISEAPKGLWTFVGYQDAEKHSVRFRVNTMTDKYQKLVSAHVIAGTAPICPSTFQLVIAVDALMSLMTGVEKSDLLPELRGMDSHAPMCMDASKYVWLEAEKKGSEVIIWDWKMFSTAGSSVGSDETLHVSGKIGFRSASYTLRQNDFEKYERLIGRQRYLSLLDGNQAEEVIQGKRNIYKAFSDIVDYKDNIYKGLQKIAGKGAESAGRVTLSHSGETWLDLGLADSFCQVAGIYLNSMVNHAENDMYISDRIDQWIRSPKVSVDSYPHTWEIFACHHRPSDKECTSDVFAFDHSNGQLVEVILGIHYIKVSKAGMGKLLSRLSPQSKSSQSALPSAPVEIPLTNGVHQLPSESSPDPVQQTQPKKKEKATKKSSRLNISGKVQGLLCNLSGLESDDVKLDSDLVDLGIDSLMGMELAREVEAMFKITLNTSDLLDLTDFQSLINCIQAALGITDGPESEDETKPGDFIDNKSYSSTNGTITPSTAGIAVPTSAILDAFAEAKQATDRFIEEYKFSNYAHHVLPKSTELCIVHIVDGLEELGCPIRTAKPGQALDRIKYLPRHEKFVEFLYGLLERARIIDVDGARVTRTAIAVPGRSAETLLQELLRDSPDHAYDHKLTYLTGCRLADCLTGKADGLQIIFASAEGREIVSGMYGKSPINVAWIKQMEHFLKKFFLCLPKQGGPIKILEMGAGTGGTTARLVPLLASLGIPFQYTVTDLSSSLVAAARKRFKEYSFMEYKVLDIEKPPTAELLQSQHLVIATNCVHATHSLEKSTKNIHDLLRPDGFLMMLEMTESIPWIDLAFGLLEGWWLFDDGRRHALVSPTQWESTLKSVGFGHVDWTDGNLPETAIQRIIIALASGPSYDRVPKPPKPLPNHITDFAARQLVVDSFIEKYSHGFSAPEYSHRLHESSNLGQCVLLTGATGSLGSHLVAYFALQPTVKMVICLNRYNSTECMVRQIQALESRGLFLDSETLSKLKVLETNTSKPMLGLSNMEYTKLVNSVTSIVHNAWPMSITRPVNAFEPQFMAMRNLIQLARECSGRRHQNEPRIGFQFISSIATVGYYPLWSGRAIIPEDKMTVDSVLPTGYGDAKLICERILDETLHKYPNDFRPMVVRIGQIAGSKTSGYWNPVEHLAFLIKSSHVLRILPNFEGVINDVAASLGELLLNEITPYQIYHIENPARQPWRDMVEVLAEGLGIPRENVIPFNAWIDRVRQFPPSLADIDNPAARLAEFLDSHFVRMSCGDLILDTAHTTEHSETLRNSRPLSRDLVMKYIRAWKKIGFLAE</sequence>
<dbReference type="SMART" id="SM00827">
    <property type="entry name" value="PKS_AT"/>
    <property type="match status" value="1"/>
</dbReference>
<feature type="compositionally biased region" description="Polar residues" evidence="7">
    <location>
        <begin position="1647"/>
        <end position="1659"/>
    </location>
</feature>
<evidence type="ECO:0000259" key="10">
    <source>
        <dbReference type="PROSITE" id="PS52019"/>
    </source>
</evidence>
<dbReference type="InterPro" id="IPR029063">
    <property type="entry name" value="SAM-dependent_MTases_sf"/>
</dbReference>
<dbReference type="SUPFAM" id="SSF52151">
    <property type="entry name" value="FabD/lysophospholipase-like"/>
    <property type="match status" value="1"/>
</dbReference>
<dbReference type="InterPro" id="IPR036291">
    <property type="entry name" value="NAD(P)-bd_dom_sf"/>
</dbReference>
<protein>
    <submittedName>
        <fullName evidence="11">Uncharacterized protein</fullName>
    </submittedName>
</protein>
<dbReference type="GO" id="GO:0044550">
    <property type="term" value="P:secondary metabolite biosynthetic process"/>
    <property type="evidence" value="ECO:0007669"/>
    <property type="project" value="UniProtKB-ARBA"/>
</dbReference>
<dbReference type="Pfam" id="PF08242">
    <property type="entry name" value="Methyltransf_12"/>
    <property type="match status" value="1"/>
</dbReference>
<dbReference type="InterPro" id="IPR016035">
    <property type="entry name" value="Acyl_Trfase/lysoPLipase"/>
</dbReference>
<feature type="domain" description="PKS/mFAS DH" evidence="10">
    <location>
        <begin position="1301"/>
        <end position="1613"/>
    </location>
</feature>
<dbReference type="Proteomes" id="UP000054321">
    <property type="component" value="Unassembled WGS sequence"/>
</dbReference>
<dbReference type="InParanoid" id="A0A0C3GUR3"/>
<feature type="region of interest" description="Disordered" evidence="7">
    <location>
        <begin position="1751"/>
        <end position="1770"/>
    </location>
</feature>
<dbReference type="SMART" id="SM00823">
    <property type="entry name" value="PKS_PP"/>
    <property type="match status" value="1"/>
</dbReference>
<dbReference type="Pfam" id="PF02801">
    <property type="entry name" value="Ketoacyl-synt_C"/>
    <property type="match status" value="1"/>
</dbReference>
<dbReference type="Pfam" id="PF00550">
    <property type="entry name" value="PP-binding"/>
    <property type="match status" value="1"/>
</dbReference>
<keyword evidence="1" id="KW-0596">Phosphopantetheine</keyword>
<evidence type="ECO:0000259" key="8">
    <source>
        <dbReference type="PROSITE" id="PS50075"/>
    </source>
</evidence>
<dbReference type="InterPro" id="IPR049900">
    <property type="entry name" value="PKS_mFAS_DH"/>
</dbReference>
<dbReference type="SUPFAM" id="SSF51735">
    <property type="entry name" value="NAD(P)-binding Rossmann-fold domains"/>
    <property type="match status" value="1"/>
</dbReference>
<dbReference type="InterPro" id="IPR006162">
    <property type="entry name" value="Ppantetheine_attach_site"/>
</dbReference>
<organism evidence="11 12">
    <name type="scientific">Oidiodendron maius (strain Zn)</name>
    <dbReference type="NCBI Taxonomy" id="913774"/>
    <lineage>
        <taxon>Eukaryota</taxon>
        <taxon>Fungi</taxon>
        <taxon>Dikarya</taxon>
        <taxon>Ascomycota</taxon>
        <taxon>Pezizomycotina</taxon>
        <taxon>Leotiomycetes</taxon>
        <taxon>Leotiomycetes incertae sedis</taxon>
        <taxon>Myxotrichaceae</taxon>
        <taxon>Oidiodendron</taxon>
    </lineage>
</organism>
<keyword evidence="12" id="KW-1185">Reference proteome</keyword>
<dbReference type="PROSITE" id="PS52019">
    <property type="entry name" value="PKS_MFAS_DH"/>
    <property type="match status" value="1"/>
</dbReference>
<dbReference type="InterPro" id="IPR041068">
    <property type="entry name" value="HTH_51"/>
</dbReference>
<dbReference type="InterPro" id="IPR014043">
    <property type="entry name" value="Acyl_transferase_dom"/>
</dbReference>
<dbReference type="InterPro" id="IPR032088">
    <property type="entry name" value="SAT"/>
</dbReference>
<dbReference type="InterPro" id="IPR001227">
    <property type="entry name" value="Ac_transferase_dom_sf"/>
</dbReference>
<dbReference type="Pfam" id="PF16073">
    <property type="entry name" value="SAT"/>
    <property type="match status" value="1"/>
</dbReference>
<dbReference type="Gene3D" id="3.40.366.10">
    <property type="entry name" value="Malonyl-Coenzyme A Acyl Carrier Protein, domain 2"/>
    <property type="match status" value="2"/>
</dbReference>